<dbReference type="STRING" id="388413.ALPR1_12200"/>
<protein>
    <submittedName>
        <fullName evidence="5">Phosphopantetheinyl transferase</fullName>
    </submittedName>
</protein>
<sequence length="224" mass="26176">MKVDLWIAKLDDCLIEDEEILSEEERTRANRFLYPHLKEHYTKRRSILRKMLSRYLEIDPKEIVIKERKLGKPYVSNNGEGIFFNTSHSKEFVLYGFSRESELGVDLEFLNSEIEADLISTHFFSVEEINLIRNSQGREKTEAFFRLWCIKEAYIKLVGKGLTFPLDQVLVKDSMTVPKLEIPLKSSAEKVKEHTCIYSNWIPGFGLGVVVEGKELEIEYRVYS</sequence>
<dbReference type="EMBL" id="CM001023">
    <property type="protein sequence ID" value="EAZ82979.1"/>
    <property type="molecule type" value="Genomic_DNA"/>
</dbReference>
<keyword evidence="6" id="KW-1185">Reference proteome</keyword>
<dbReference type="GO" id="GO:0005829">
    <property type="term" value="C:cytosol"/>
    <property type="evidence" value="ECO:0007669"/>
    <property type="project" value="TreeGrafter"/>
</dbReference>
<dbReference type="AlphaFoldDB" id="A3HT11"/>
<dbReference type="PANTHER" id="PTHR12215:SF10">
    <property type="entry name" value="L-AMINOADIPATE-SEMIALDEHYDE DEHYDROGENASE-PHOSPHOPANTETHEINYL TRANSFERASE"/>
    <property type="match status" value="1"/>
</dbReference>
<reference evidence="5 6" key="1">
    <citation type="journal article" date="2011" name="J. Bacteriol.">
        <title>Complete genome sequence of Algoriphagus sp. PR1, bacterial prey of a colony-forming choanoflagellate.</title>
        <authorList>
            <person name="Alegado R.A."/>
            <person name="Ferriera S."/>
            <person name="Nusbaum C."/>
            <person name="Young S.K."/>
            <person name="Zeng Q."/>
            <person name="Imamovic A."/>
            <person name="Fairclough S.R."/>
            <person name="King N."/>
        </authorList>
    </citation>
    <scope>NUCLEOTIDE SEQUENCE [LARGE SCALE GENOMIC DNA]</scope>
    <source>
        <strain evidence="5 6">PR1</strain>
    </source>
</reference>
<evidence type="ECO:0000259" key="3">
    <source>
        <dbReference type="Pfam" id="PF01648"/>
    </source>
</evidence>
<evidence type="ECO:0000313" key="6">
    <source>
        <dbReference type="Proteomes" id="UP000003919"/>
    </source>
</evidence>
<feature type="domain" description="4'-phosphopantetheinyl transferase N-terminal" evidence="4">
    <location>
        <begin position="19"/>
        <end position="94"/>
    </location>
</feature>
<proteinExistence type="inferred from homology"/>
<name>A3HT11_9BACT</name>
<dbReference type="InterPro" id="IPR037143">
    <property type="entry name" value="4-PPantetheinyl_Trfase_dom_sf"/>
</dbReference>
<dbReference type="HOGENOM" id="CLU_057011_1_0_10"/>
<dbReference type="GO" id="GO:0000287">
    <property type="term" value="F:magnesium ion binding"/>
    <property type="evidence" value="ECO:0007669"/>
    <property type="project" value="InterPro"/>
</dbReference>
<dbReference type="GO" id="GO:0019878">
    <property type="term" value="P:lysine biosynthetic process via aminoadipic acid"/>
    <property type="evidence" value="ECO:0007669"/>
    <property type="project" value="TreeGrafter"/>
</dbReference>
<evidence type="ECO:0000256" key="1">
    <source>
        <dbReference type="ARBA" id="ARBA00010990"/>
    </source>
</evidence>
<dbReference type="Proteomes" id="UP000003919">
    <property type="component" value="Chromosome"/>
</dbReference>
<gene>
    <name evidence="5" type="ORF">ALPR1_12200</name>
</gene>
<evidence type="ECO:0000259" key="4">
    <source>
        <dbReference type="Pfam" id="PF22624"/>
    </source>
</evidence>
<dbReference type="InterPro" id="IPR055066">
    <property type="entry name" value="AASDHPPT_N"/>
</dbReference>
<dbReference type="eggNOG" id="COG2091">
    <property type="taxonomic scope" value="Bacteria"/>
</dbReference>
<dbReference type="Gene3D" id="3.90.470.20">
    <property type="entry name" value="4'-phosphopantetheinyl transferase domain"/>
    <property type="match status" value="1"/>
</dbReference>
<dbReference type="GO" id="GO:0008897">
    <property type="term" value="F:holo-[acyl-carrier-protein] synthase activity"/>
    <property type="evidence" value="ECO:0007669"/>
    <property type="project" value="InterPro"/>
</dbReference>
<accession>A3HT11</accession>
<comment type="similarity">
    <text evidence="1">Belongs to the P-Pant transferase superfamily. Gsp/Sfp/HetI/AcpT family.</text>
</comment>
<comment type="caution">
    <text evidence="5">The sequence shown here is derived from an EMBL/GenBank/DDBJ whole genome shotgun (WGS) entry which is preliminary data.</text>
</comment>
<dbReference type="SUPFAM" id="SSF56214">
    <property type="entry name" value="4'-phosphopantetheinyl transferase"/>
    <property type="match status" value="2"/>
</dbReference>
<evidence type="ECO:0000256" key="2">
    <source>
        <dbReference type="ARBA" id="ARBA00022679"/>
    </source>
</evidence>
<evidence type="ECO:0000313" key="5">
    <source>
        <dbReference type="EMBL" id="EAZ82979.1"/>
    </source>
</evidence>
<organism evidence="5 6">
    <name type="scientific">Algoriphagus machipongonensis</name>
    <dbReference type="NCBI Taxonomy" id="388413"/>
    <lineage>
        <taxon>Bacteria</taxon>
        <taxon>Pseudomonadati</taxon>
        <taxon>Bacteroidota</taxon>
        <taxon>Cytophagia</taxon>
        <taxon>Cytophagales</taxon>
        <taxon>Cyclobacteriaceae</taxon>
        <taxon>Algoriphagus</taxon>
    </lineage>
</organism>
<dbReference type="EMBL" id="AAXU02000001">
    <property type="protein sequence ID" value="EAZ82979.1"/>
    <property type="molecule type" value="Genomic_DNA"/>
</dbReference>
<dbReference type="InterPro" id="IPR050559">
    <property type="entry name" value="P-Pant_transferase_sf"/>
</dbReference>
<dbReference type="PANTHER" id="PTHR12215">
    <property type="entry name" value="PHOSPHOPANTETHEINE TRANSFERASE"/>
    <property type="match status" value="1"/>
</dbReference>
<dbReference type="OrthoDB" id="9808281at2"/>
<feature type="domain" description="4'-phosphopantetheinyl transferase" evidence="3">
    <location>
        <begin position="103"/>
        <end position="173"/>
    </location>
</feature>
<dbReference type="Pfam" id="PF01648">
    <property type="entry name" value="ACPS"/>
    <property type="match status" value="1"/>
</dbReference>
<keyword evidence="2 5" id="KW-0808">Transferase</keyword>
<dbReference type="InterPro" id="IPR008278">
    <property type="entry name" value="4-PPantetheinyl_Trfase_dom"/>
</dbReference>
<dbReference type="Pfam" id="PF22624">
    <property type="entry name" value="AASDHPPT_N"/>
    <property type="match status" value="1"/>
</dbReference>
<dbReference type="RefSeq" id="WP_008200886.1">
    <property type="nucleotide sequence ID" value="NZ_CM001023.1"/>
</dbReference>